<dbReference type="Pfam" id="PF01042">
    <property type="entry name" value="Ribonuc_L-PSP"/>
    <property type="match status" value="1"/>
</dbReference>
<dbReference type="PANTHER" id="PTHR11803:SF58">
    <property type="entry name" value="PROTEIN HMF1-RELATED"/>
    <property type="match status" value="1"/>
</dbReference>
<comment type="caution">
    <text evidence="2">The sequence shown here is derived from an EMBL/GenBank/DDBJ whole genome shotgun (WGS) entry which is preliminary data.</text>
</comment>
<dbReference type="CDD" id="cd00448">
    <property type="entry name" value="YjgF_YER057c_UK114_family"/>
    <property type="match status" value="1"/>
</dbReference>
<dbReference type="InterPro" id="IPR035959">
    <property type="entry name" value="RutC-like_sf"/>
</dbReference>
<organism evidence="2 3">
    <name type="scientific">Streptosporangium fragile</name>
    <dbReference type="NCBI Taxonomy" id="46186"/>
    <lineage>
        <taxon>Bacteria</taxon>
        <taxon>Bacillati</taxon>
        <taxon>Actinomycetota</taxon>
        <taxon>Actinomycetes</taxon>
        <taxon>Streptosporangiales</taxon>
        <taxon>Streptosporangiaceae</taxon>
        <taxon>Streptosporangium</taxon>
    </lineage>
</organism>
<dbReference type="SUPFAM" id="SSF55298">
    <property type="entry name" value="YjgF-like"/>
    <property type="match status" value="1"/>
</dbReference>
<dbReference type="Proteomes" id="UP001500831">
    <property type="component" value="Unassembled WGS sequence"/>
</dbReference>
<gene>
    <name evidence="2" type="ORF">GCM10010517_62620</name>
</gene>
<sequence>MIRRWNPTGLAAPIGQYSHLASVPADHELVMISGQVGVLPDGTLAGPDAETQTRQVFANIGRLLDSLGAGPEHLVKLFTMVAGVEHLEGCRAARQEAFAKWYPDGDWPAHSLAVVAALATPELTVEVEGMVALPRR</sequence>
<dbReference type="Gene3D" id="3.30.1330.40">
    <property type="entry name" value="RutC-like"/>
    <property type="match status" value="1"/>
</dbReference>
<accession>A0ABP6IPU8</accession>
<evidence type="ECO:0000313" key="2">
    <source>
        <dbReference type="EMBL" id="GAA2897572.1"/>
    </source>
</evidence>
<dbReference type="PANTHER" id="PTHR11803">
    <property type="entry name" value="2-IMINOBUTANOATE/2-IMINOPROPANOATE DEAMINASE RIDA"/>
    <property type="match status" value="1"/>
</dbReference>
<evidence type="ECO:0000313" key="3">
    <source>
        <dbReference type="Proteomes" id="UP001500831"/>
    </source>
</evidence>
<comment type="similarity">
    <text evidence="1">Belongs to the RutC family.</text>
</comment>
<proteinExistence type="inferred from homology"/>
<dbReference type="InterPro" id="IPR006175">
    <property type="entry name" value="YjgF/YER057c/UK114"/>
</dbReference>
<protein>
    <submittedName>
        <fullName evidence="2">RidA family protein</fullName>
    </submittedName>
</protein>
<keyword evidence="3" id="KW-1185">Reference proteome</keyword>
<dbReference type="EMBL" id="BAAAVI010000060">
    <property type="protein sequence ID" value="GAA2897572.1"/>
    <property type="molecule type" value="Genomic_DNA"/>
</dbReference>
<reference evidence="3" key="1">
    <citation type="journal article" date="2019" name="Int. J. Syst. Evol. Microbiol.">
        <title>The Global Catalogue of Microorganisms (GCM) 10K type strain sequencing project: providing services to taxonomists for standard genome sequencing and annotation.</title>
        <authorList>
            <consortium name="The Broad Institute Genomics Platform"/>
            <consortium name="The Broad Institute Genome Sequencing Center for Infectious Disease"/>
            <person name="Wu L."/>
            <person name="Ma J."/>
        </authorList>
    </citation>
    <scope>NUCLEOTIDE SEQUENCE [LARGE SCALE GENOMIC DNA]</scope>
    <source>
        <strain evidence="3">JCM 6242</strain>
    </source>
</reference>
<name>A0ABP6IPU8_9ACTN</name>
<dbReference type="RefSeq" id="WP_344979074.1">
    <property type="nucleotide sequence ID" value="NZ_BAAAVI010000060.1"/>
</dbReference>
<evidence type="ECO:0000256" key="1">
    <source>
        <dbReference type="ARBA" id="ARBA00010552"/>
    </source>
</evidence>